<keyword evidence="2 8" id="KW-0853">WD repeat</keyword>
<organism evidence="10 12">
    <name type="scientific">Ooceraea biroi</name>
    <name type="common">Clonal raider ant</name>
    <name type="synonym">Cerapachys biroi</name>
    <dbReference type="NCBI Taxonomy" id="2015173"/>
    <lineage>
        <taxon>Eukaryota</taxon>
        <taxon>Metazoa</taxon>
        <taxon>Ecdysozoa</taxon>
        <taxon>Arthropoda</taxon>
        <taxon>Hexapoda</taxon>
        <taxon>Insecta</taxon>
        <taxon>Pterygota</taxon>
        <taxon>Neoptera</taxon>
        <taxon>Endopterygota</taxon>
        <taxon>Hymenoptera</taxon>
        <taxon>Apocrita</taxon>
        <taxon>Aculeata</taxon>
        <taxon>Formicoidea</taxon>
        <taxon>Formicidae</taxon>
        <taxon>Dorylinae</taxon>
        <taxon>Ooceraea</taxon>
    </lineage>
</organism>
<evidence type="ECO:0000256" key="8">
    <source>
        <dbReference type="HAMAP-Rule" id="MF_03056"/>
    </source>
</evidence>
<evidence type="ECO:0000313" key="11">
    <source>
        <dbReference type="EMBL" id="RLU17367.1"/>
    </source>
</evidence>
<dbReference type="InterPro" id="IPR015943">
    <property type="entry name" value="WD40/YVTN_repeat-like_dom_sf"/>
</dbReference>
<comment type="similarity">
    <text evidence="8">Belongs to the WD repeat TRM82 family.</text>
</comment>
<dbReference type="Gene3D" id="2.130.10.10">
    <property type="entry name" value="YVTN repeat-like/Quinoprotein amine dehydrogenase"/>
    <property type="match status" value="1"/>
</dbReference>
<dbReference type="SMART" id="SM00320">
    <property type="entry name" value="WD40"/>
    <property type="match status" value="3"/>
</dbReference>
<keyword evidence="5 8" id="KW-0539">Nucleus</keyword>
<dbReference type="InterPro" id="IPR001680">
    <property type="entry name" value="WD40_rpt"/>
</dbReference>
<dbReference type="GO" id="GO:0106004">
    <property type="term" value="P:tRNA (guanine-N7)-methylation"/>
    <property type="evidence" value="ECO:0007669"/>
    <property type="project" value="UniProtKB-UniRule"/>
</dbReference>
<evidence type="ECO:0000313" key="12">
    <source>
        <dbReference type="Proteomes" id="UP000053097"/>
    </source>
</evidence>
<evidence type="ECO:0000256" key="9">
    <source>
        <dbReference type="PROSITE-ProRule" id="PRU00221"/>
    </source>
</evidence>
<dbReference type="PANTHER" id="PTHR16288">
    <property type="entry name" value="WD40 REPEAT PROTEIN 4"/>
    <property type="match status" value="1"/>
</dbReference>
<dbReference type="GO" id="GO:0005829">
    <property type="term" value="C:cytosol"/>
    <property type="evidence" value="ECO:0007669"/>
    <property type="project" value="TreeGrafter"/>
</dbReference>
<keyword evidence="12" id="KW-1185">Reference proteome</keyword>
<dbReference type="PANTHER" id="PTHR16288:SF0">
    <property type="entry name" value="TRNA (GUANINE-N(7)-)-METHYLTRANSFERASE NON-CATALYTIC SUBUNIT WDR4"/>
    <property type="match status" value="1"/>
</dbReference>
<dbReference type="GO" id="GO:0005634">
    <property type="term" value="C:nucleus"/>
    <property type="evidence" value="ECO:0007669"/>
    <property type="project" value="UniProtKB-SubCell"/>
</dbReference>
<dbReference type="Proteomes" id="UP000053097">
    <property type="component" value="Unassembled WGS sequence"/>
</dbReference>
<gene>
    <name evidence="11" type="ORF">DMN91_009601</name>
    <name evidence="10" type="ORF">X777_15079</name>
</gene>
<accession>A0A026WVW6</accession>
<protein>
    <submittedName>
        <fullName evidence="10">tRNA (Guanine-N(7)-)-methyltransferase subunit WDR4</fullName>
    </submittedName>
</protein>
<dbReference type="InterPro" id="IPR036322">
    <property type="entry name" value="WD40_repeat_dom_sf"/>
</dbReference>
<evidence type="ECO:0000256" key="2">
    <source>
        <dbReference type="ARBA" id="ARBA00022574"/>
    </source>
</evidence>
<reference evidence="10 12" key="1">
    <citation type="journal article" date="2014" name="Curr. Biol.">
        <title>The genome of the clonal raider ant Cerapachys biroi.</title>
        <authorList>
            <person name="Oxley P.R."/>
            <person name="Ji L."/>
            <person name="Fetter-Pruneda I."/>
            <person name="McKenzie S.K."/>
            <person name="Li C."/>
            <person name="Hu H."/>
            <person name="Zhang G."/>
            <person name="Kronauer D.J."/>
        </authorList>
    </citation>
    <scope>NUCLEOTIDE SEQUENCE [LARGE SCALE GENOMIC DNA]</scope>
</reference>
<dbReference type="AlphaFoldDB" id="A0A026WVW6"/>
<keyword evidence="4 8" id="KW-0677">Repeat</keyword>
<dbReference type="EMBL" id="QOIP01000010">
    <property type="protein sequence ID" value="RLU17367.1"/>
    <property type="molecule type" value="Genomic_DNA"/>
</dbReference>
<feature type="repeat" description="WD" evidence="9">
    <location>
        <begin position="177"/>
        <end position="219"/>
    </location>
</feature>
<comment type="function">
    <text evidence="8">Required for the formation of N(7)-methylguanine at position 46 (m7G46) in tRNA. In the complex, it is required to stabilize and induce conformational changes of the catalytic subunit.</text>
</comment>
<comment type="subunit">
    <text evidence="7">Forms a heterodimer with the catalytic subunit Mettl1. Interacts with mei-P26 and weakly interacts with bgcn; required for the function or formation of the mei-P26-bgcn-bam-sxl complex. Interacts with nanos; may be involved in mei-P26-dependent derepression of the BMP signaling pathway. Interacts with Myc; the interaction may be mediated by mei-P26 and may be involved in the regulation of ribosome biogenesis.</text>
</comment>
<dbReference type="GO" id="GO:0043527">
    <property type="term" value="C:tRNA methyltransferase complex"/>
    <property type="evidence" value="ECO:0007669"/>
    <property type="project" value="TreeGrafter"/>
</dbReference>
<keyword evidence="10" id="KW-0489">Methyltransferase</keyword>
<proteinExistence type="inferred from homology"/>
<reference evidence="11" key="3">
    <citation type="submission" date="2018-07" db="EMBL/GenBank/DDBJ databases">
        <authorList>
            <person name="Mckenzie S.K."/>
            <person name="Kronauer D.J.C."/>
        </authorList>
    </citation>
    <scope>NUCLEOTIDE SEQUENCE</scope>
    <source>
        <strain evidence="11">Clonal line C1</strain>
    </source>
</reference>
<evidence type="ECO:0000313" key="13">
    <source>
        <dbReference type="Proteomes" id="UP000279307"/>
    </source>
</evidence>
<comment type="subcellular location">
    <subcellularLocation>
        <location evidence="1 8">Nucleus</location>
    </subcellularLocation>
</comment>
<evidence type="ECO:0000256" key="3">
    <source>
        <dbReference type="ARBA" id="ARBA00022694"/>
    </source>
</evidence>
<keyword evidence="10" id="KW-0808">Transferase</keyword>
<dbReference type="STRING" id="2015173.A0A026WVW6"/>
<evidence type="ECO:0000256" key="1">
    <source>
        <dbReference type="ARBA" id="ARBA00004123"/>
    </source>
</evidence>
<name>A0A026WVW6_OOCBI</name>
<evidence type="ECO:0000313" key="10">
    <source>
        <dbReference type="EMBL" id="EZA60142.1"/>
    </source>
</evidence>
<comment type="pathway">
    <text evidence="8">tRNA modification; N(7)-methylguanine-tRNA biosynthesis.</text>
</comment>
<dbReference type="UniPathway" id="UPA00989"/>
<dbReference type="OMA" id="DCIPVVY"/>
<evidence type="ECO:0000256" key="4">
    <source>
        <dbReference type="ARBA" id="ARBA00022737"/>
    </source>
</evidence>
<dbReference type="InterPro" id="IPR028884">
    <property type="entry name" value="Trm82"/>
</dbReference>
<reference evidence="11 13" key="2">
    <citation type="journal article" date="2018" name="Genome Res.">
        <title>The genomic architecture and molecular evolution of ant odorant receptors.</title>
        <authorList>
            <person name="McKenzie S.K."/>
            <person name="Kronauer D.J.C."/>
        </authorList>
    </citation>
    <scope>NUCLEOTIDE SEQUENCE [LARGE SCALE GENOMIC DNA]</scope>
    <source>
        <strain evidence="11">Clonal line C1</strain>
    </source>
</reference>
<dbReference type="SUPFAM" id="SSF50978">
    <property type="entry name" value="WD40 repeat-like"/>
    <property type="match status" value="1"/>
</dbReference>
<dbReference type="GO" id="GO:0008168">
    <property type="term" value="F:methyltransferase activity"/>
    <property type="evidence" value="ECO:0007669"/>
    <property type="project" value="UniProtKB-KW"/>
</dbReference>
<dbReference type="PROSITE" id="PS50082">
    <property type="entry name" value="WD_REPEATS_2"/>
    <property type="match status" value="1"/>
</dbReference>
<evidence type="ECO:0000256" key="5">
    <source>
        <dbReference type="ARBA" id="ARBA00023242"/>
    </source>
</evidence>
<evidence type="ECO:0000256" key="7">
    <source>
        <dbReference type="ARBA" id="ARBA00093542"/>
    </source>
</evidence>
<dbReference type="OrthoDB" id="371245at2759"/>
<sequence length="389" mass="44877">MSFSVHESRIVLCNNERVIIYNTDNDTEHIIVLPDLPESSKKIDVHNNVDIEAYHAITSVTFSEDGRYFAVCTNRKQLCLYEGRDSPKLLSNRELARAASKVKFSPSNDIVVADKAGDAYLFSTSSPTEAGVLLLGHLSMLLDVLITCDMRYILTTDRDEKIRVSMFPNCYNIMSYCLGHEKFVTNISELPHDKSILLSCGGDGILNLWDYERGIELRSINFRDKISKHDIEKFNQDLQDYHYEESVDILPVKHLRVSCLSKLESLIVISFYSSKILLTYTIISNKDTRLHVNYLDSVTVEAEPVECLLHKQDLWVLTDIGLRVYKFENDSFVTRNSLNYTIERLNKLWETLENTVAKQNLFPILYKRKYDNVQEYLEKKKIRLASSTD</sequence>
<dbReference type="Proteomes" id="UP000279307">
    <property type="component" value="Chromosome 10"/>
</dbReference>
<keyword evidence="3 8" id="KW-0819">tRNA processing</keyword>
<evidence type="ECO:0000256" key="6">
    <source>
        <dbReference type="ARBA" id="ARBA00093337"/>
    </source>
</evidence>
<dbReference type="EMBL" id="KK107079">
    <property type="protein sequence ID" value="EZA60142.1"/>
    <property type="molecule type" value="Genomic_DNA"/>
</dbReference>
<dbReference type="Pfam" id="PF00400">
    <property type="entry name" value="WD40"/>
    <property type="match status" value="2"/>
</dbReference>
<dbReference type="HAMAP" id="MF_03056">
    <property type="entry name" value="TRM82"/>
    <property type="match status" value="1"/>
</dbReference>
<comment type="function">
    <text evidence="6">Required for the Mettl1-dependent formation of N(7)-methylguanine at position 46 (m7G46) in tRNA. In the Mettl1-wuho methyltransferase complex, it is required to stabilize and induce conformational changes of the catalytic subunit. Required for binding of nanos mRNA and repression of translation by the mei-P26-bgcn-bam-sxl complex. May cooperate with mei-P26 and nanos to derepress the BMP signaling pathway. May cooperate with mei-P26 to suppress expression of a subset of microRNAs. May cooperate with mei-P26 to regulate bam expression levels in germline cells during gametogenesis. Required to promote mitosis to meiosis transition during gametogenesis. May regulate germline cell division in part by regulating ribosome biogenesis.</text>
</comment>